<accession>A0ABN1FJU0</accession>
<dbReference type="Proteomes" id="UP001501588">
    <property type="component" value="Unassembled WGS sequence"/>
</dbReference>
<dbReference type="Gene3D" id="2.40.30.170">
    <property type="match status" value="1"/>
</dbReference>
<organism evidence="7 8">
    <name type="scientific">Craurococcus roseus</name>
    <dbReference type="NCBI Taxonomy" id="77585"/>
    <lineage>
        <taxon>Bacteria</taxon>
        <taxon>Pseudomonadati</taxon>
        <taxon>Pseudomonadota</taxon>
        <taxon>Alphaproteobacteria</taxon>
        <taxon>Acetobacterales</taxon>
        <taxon>Acetobacteraceae</taxon>
        <taxon>Craurococcus</taxon>
    </lineage>
</organism>
<evidence type="ECO:0000259" key="6">
    <source>
        <dbReference type="Pfam" id="PF25975"/>
    </source>
</evidence>
<feature type="domain" description="CusB-like beta-barrel" evidence="5">
    <location>
        <begin position="322"/>
        <end position="397"/>
    </location>
</feature>
<reference evidence="7 8" key="1">
    <citation type="journal article" date="2019" name="Int. J. Syst. Evol. Microbiol.">
        <title>The Global Catalogue of Microorganisms (GCM) 10K type strain sequencing project: providing services to taxonomists for standard genome sequencing and annotation.</title>
        <authorList>
            <consortium name="The Broad Institute Genomics Platform"/>
            <consortium name="The Broad Institute Genome Sequencing Center for Infectious Disease"/>
            <person name="Wu L."/>
            <person name="Ma J."/>
        </authorList>
    </citation>
    <scope>NUCLEOTIDE SEQUENCE [LARGE SCALE GENOMIC DNA]</scope>
    <source>
        <strain evidence="7 8">JCM 9933</strain>
    </source>
</reference>
<dbReference type="Pfam" id="PF25919">
    <property type="entry name" value="BSH_CusB"/>
    <property type="match status" value="1"/>
</dbReference>
<evidence type="ECO:0000313" key="8">
    <source>
        <dbReference type="Proteomes" id="UP001501588"/>
    </source>
</evidence>
<protein>
    <submittedName>
        <fullName evidence="7">Efflux RND transporter periplasmic adaptor subunit</fullName>
    </submittedName>
</protein>
<keyword evidence="2" id="KW-0813">Transport</keyword>
<gene>
    <name evidence="7" type="ORF">GCM10009416_33320</name>
</gene>
<dbReference type="InterPro" id="IPR058792">
    <property type="entry name" value="Beta-barrel_RND_2"/>
</dbReference>
<sequence length="488" mass="51360">MLAALVPAAVGLAAAGHQAVRAGWIPGLGPAAALEQQQQPSGPTRPATGGRVLYYRHPDRPEYAPEPRRTEDGRDFRAVRAGEDAEPPDPAAPPPTAAAGQTGQPLAQGGGAEGGPRRVLYYRNPMGLPDTSPTPKKDSMGMDYVPVYEGEDADGTTVRVAPGRIQATGVRSEPVARREVVRPVRAPGTVQLDERRVAVVALRAEAFVEHVEDVTTGDRVRRGQPLLRLYSPDVVAAGAQYVSALAVAPGSGMANADGARRRLENLGVPPQVLAEIERTRRIPASFVWPAPRDGVVLERNVSDGMRTPAGEVLFRMADLSVVWVVADLPERELGSVALGQVAEVRPRGLPGRAFTGRIALVYPQLNTATRTARVRIELPNPDGALLPGMYAEVEIAAGGGGPLVAVPASAVIDSGTRQVVILDRGEGRFEPREVKLGRRGGGFVEVREGVAEGDRVVVAANFLIDAESNLRAALRGLTAAAPAGEGGK</sequence>
<dbReference type="SUPFAM" id="SSF111369">
    <property type="entry name" value="HlyD-like secretion proteins"/>
    <property type="match status" value="1"/>
</dbReference>
<feature type="domain" description="CzcB-like C-terminal circularly permuted SH3-like" evidence="6">
    <location>
        <begin position="404"/>
        <end position="464"/>
    </location>
</feature>
<dbReference type="NCBIfam" id="TIGR01730">
    <property type="entry name" value="RND_mfp"/>
    <property type="match status" value="1"/>
</dbReference>
<dbReference type="PANTHER" id="PTHR30097:SF15">
    <property type="entry name" value="CATION EFFLUX SYSTEM PROTEIN CUSB"/>
    <property type="match status" value="1"/>
</dbReference>
<evidence type="ECO:0000256" key="1">
    <source>
        <dbReference type="ARBA" id="ARBA00009477"/>
    </source>
</evidence>
<comment type="similarity">
    <text evidence="1">Belongs to the membrane fusion protein (MFP) (TC 8.A.1) family.</text>
</comment>
<proteinExistence type="inferred from homology"/>
<evidence type="ECO:0000256" key="2">
    <source>
        <dbReference type="ARBA" id="ARBA00022448"/>
    </source>
</evidence>
<evidence type="ECO:0000313" key="7">
    <source>
        <dbReference type="EMBL" id="GAA0592286.1"/>
    </source>
</evidence>
<evidence type="ECO:0000259" key="5">
    <source>
        <dbReference type="Pfam" id="PF25954"/>
    </source>
</evidence>
<dbReference type="Pfam" id="PF25954">
    <property type="entry name" value="Beta-barrel_RND_2"/>
    <property type="match status" value="1"/>
</dbReference>
<dbReference type="Pfam" id="PF25975">
    <property type="entry name" value="CzcB_C"/>
    <property type="match status" value="1"/>
</dbReference>
<name>A0ABN1FJU0_9PROT</name>
<feature type="compositionally biased region" description="Basic and acidic residues" evidence="3">
    <location>
        <begin position="56"/>
        <end position="83"/>
    </location>
</feature>
<feature type="region of interest" description="Disordered" evidence="3">
    <location>
        <begin position="33"/>
        <end position="120"/>
    </location>
</feature>
<evidence type="ECO:0000256" key="3">
    <source>
        <dbReference type="SAM" id="MobiDB-lite"/>
    </source>
</evidence>
<dbReference type="InterPro" id="IPR058649">
    <property type="entry name" value="CzcB_C"/>
</dbReference>
<keyword evidence="8" id="KW-1185">Reference proteome</keyword>
<dbReference type="InterPro" id="IPR051909">
    <property type="entry name" value="MFP_Cation_Efflux"/>
</dbReference>
<dbReference type="EMBL" id="BAAAFZ010000053">
    <property type="protein sequence ID" value="GAA0592286.1"/>
    <property type="molecule type" value="Genomic_DNA"/>
</dbReference>
<comment type="caution">
    <text evidence="7">The sequence shown here is derived from an EMBL/GenBank/DDBJ whole genome shotgun (WGS) entry which is preliminary data.</text>
</comment>
<dbReference type="Gene3D" id="2.40.50.100">
    <property type="match status" value="1"/>
</dbReference>
<dbReference type="InterPro" id="IPR058790">
    <property type="entry name" value="BSH_CusB"/>
</dbReference>
<feature type="domain" description="CusB-like barrel-sandwich hybrid" evidence="4">
    <location>
        <begin position="197"/>
        <end position="316"/>
    </location>
</feature>
<evidence type="ECO:0000259" key="4">
    <source>
        <dbReference type="Pfam" id="PF25919"/>
    </source>
</evidence>
<dbReference type="PANTHER" id="PTHR30097">
    <property type="entry name" value="CATION EFFLUX SYSTEM PROTEIN CUSB"/>
    <property type="match status" value="1"/>
</dbReference>
<dbReference type="InterPro" id="IPR006143">
    <property type="entry name" value="RND_pump_MFP"/>
</dbReference>
<dbReference type="Gene3D" id="2.40.420.20">
    <property type="match status" value="1"/>
</dbReference>